<dbReference type="InterPro" id="IPR006691">
    <property type="entry name" value="GyrA/parC_rep"/>
</dbReference>
<dbReference type="PANTHER" id="PTHR43493:SF5">
    <property type="entry name" value="DNA GYRASE SUBUNIT A, CHLOROPLASTIC_MITOCHONDRIAL"/>
    <property type="match status" value="1"/>
</dbReference>
<comment type="miscellaneous">
    <text evidence="8">Few gyrases are as efficient as E.coli at forming negative supercoils. Not all organisms have 2 type II topoisomerases; in organisms with a single type II topoisomerase this enzyme also has to decatenate newly replicated chromosomes.</text>
</comment>
<evidence type="ECO:0000256" key="7">
    <source>
        <dbReference type="ARBA" id="ARBA00023235"/>
    </source>
</evidence>
<evidence type="ECO:0000256" key="3">
    <source>
        <dbReference type="ARBA" id="ARBA00022741"/>
    </source>
</evidence>
<name>A0ABZ0QNQ4_9FIRM</name>
<sequence>MAEYTHGKILPVDIEEEMKQSYIDYAMSVIVNRALPDVRDGLKPVHRRILYAMREGGNTPDKPFKKSARTVGDVLGKYHPHGDAAVYDALVRMAQDFSMRYPLIEGHGNFGSIDGDPPAAMRYTEARLSPLAMELMRDLDKDTVDFVPNFDETEQEPAVLPARFPNLLVNGAAGIAVGMATNIPPHNLREAIDGVIHLIDHPDASDRDLMRVIKGPDFPTGGIIVGREGIRQAYTTGRGIITIRAHAQIETSASGKARIVVTEIPYEVTKSKIIEKIAELVQERRIEGITDLRDETDRSGLRVVIELARGANPNVILNQLYKFTPMQVSYGIILLALVDGQPRVLTLKQLLRHYLDHQKDVIVRRTRHDLEKAEARAHILEGLRIALDHIDAVITLIRQSRTVDEARTGLMQNFNLTERQAQAILDMRLQRLTGLEREKVEEEYQELLKEIEYLRAVLNSEKMVLDIIKQELGEIRDRFGDDRRTKIVAGAAEFEVEDLIAEEDVVITLTHRGYIKRLPVDTYRSQRRGGRGVAGIQTREEDFVARLFIATTHENLLFFSNRGKVYHRRVHEIPEAGRTARGTAVVNLIEIERDEHVTAVIPVRDFGEDRDLLMCTRRGVVKRTALAEFSHIRRGGLIALALDAGDELVAVELTDGRGDVLLVTRQGQAIRFPVAEVRPMGRTARGVIGIRLDDGDEVVGMALAEDDAHLLLITDLGFGKRTPVRDFRVQGRGGKGIRAITLTPRNGRVAGFQVVRPGEEVMLVSQGGIVLRVPAEQVSIQGRAAQGVTVMRLEPGDRVSAVATLAQKGE</sequence>
<dbReference type="InterPro" id="IPR050220">
    <property type="entry name" value="Type_II_DNA_Topoisomerases"/>
</dbReference>
<comment type="catalytic activity">
    <reaction evidence="1 8 9">
        <text>ATP-dependent breakage, passage and rejoining of double-stranded DNA.</text>
        <dbReference type="EC" id="5.6.2.2"/>
    </reaction>
</comment>
<dbReference type="Gene3D" id="3.90.199.10">
    <property type="entry name" value="Topoisomerase II, domain 5"/>
    <property type="match status" value="1"/>
</dbReference>
<dbReference type="InterPro" id="IPR013758">
    <property type="entry name" value="Topo_IIA_A/C_ab"/>
</dbReference>
<dbReference type="PANTHER" id="PTHR43493">
    <property type="entry name" value="DNA GYRASE/TOPOISOMERASE SUBUNIT A"/>
    <property type="match status" value="1"/>
</dbReference>
<comment type="subunit">
    <text evidence="8">Heterotetramer, composed of two GyrA and two GyrB chains. In the heterotetramer, GyrA contains the active site tyrosine that forms a transient covalent intermediate with DNA, while GyrB binds cofactors and catalyzes ATP hydrolysis.</text>
</comment>
<keyword evidence="6 8" id="KW-0238">DNA-binding</keyword>
<dbReference type="NCBIfam" id="NF004043">
    <property type="entry name" value="PRK05560.1"/>
    <property type="match status" value="1"/>
</dbReference>
<dbReference type="EC" id="5.6.2.2" evidence="8"/>
<dbReference type="Proteomes" id="UP001304683">
    <property type="component" value="Chromosome"/>
</dbReference>
<dbReference type="Pfam" id="PF00521">
    <property type="entry name" value="DNA_topoisoIV"/>
    <property type="match status" value="1"/>
</dbReference>
<dbReference type="Gene3D" id="2.120.10.90">
    <property type="entry name" value="DNA gyrase/topoisomerase IV, subunit A, C-terminal"/>
    <property type="match status" value="1"/>
</dbReference>
<dbReference type="SUPFAM" id="SSF56719">
    <property type="entry name" value="Type II DNA topoisomerase"/>
    <property type="match status" value="1"/>
</dbReference>
<dbReference type="NCBIfam" id="NF004044">
    <property type="entry name" value="PRK05561.1"/>
    <property type="match status" value="1"/>
</dbReference>
<dbReference type="SUPFAM" id="SSF101904">
    <property type="entry name" value="GyrA/ParC C-terminal domain-like"/>
    <property type="match status" value="1"/>
</dbReference>
<dbReference type="CDD" id="cd00187">
    <property type="entry name" value="TOP4c"/>
    <property type="match status" value="1"/>
</dbReference>
<dbReference type="PROSITE" id="PS52040">
    <property type="entry name" value="TOPO_IIA"/>
    <property type="match status" value="1"/>
</dbReference>
<feature type="active site" description="O-(5'-phospho-DNA)-tyrosine intermediate" evidence="8 9">
    <location>
        <position position="123"/>
    </location>
</feature>
<evidence type="ECO:0000256" key="1">
    <source>
        <dbReference type="ARBA" id="ARBA00000185"/>
    </source>
</evidence>
<dbReference type="Gene3D" id="1.10.268.10">
    <property type="entry name" value="Topoisomerase, domain 3"/>
    <property type="match status" value="1"/>
</dbReference>
<dbReference type="GO" id="GO:0003918">
    <property type="term" value="F:DNA topoisomerase type II (double strand cut, ATP-hydrolyzing) activity"/>
    <property type="evidence" value="ECO:0007669"/>
    <property type="project" value="UniProtKB-EC"/>
</dbReference>
<dbReference type="InterPro" id="IPR005743">
    <property type="entry name" value="GyrA"/>
</dbReference>
<feature type="domain" description="Topo IIA-type catalytic" evidence="10">
    <location>
        <begin position="35"/>
        <end position="499"/>
    </location>
</feature>
<evidence type="ECO:0000256" key="8">
    <source>
        <dbReference type="HAMAP-Rule" id="MF_01897"/>
    </source>
</evidence>
<proteinExistence type="inferred from homology"/>
<dbReference type="InterPro" id="IPR002205">
    <property type="entry name" value="Topo_IIA_dom_A"/>
</dbReference>
<keyword evidence="3 8" id="KW-0547">Nucleotide-binding</keyword>
<dbReference type="InterPro" id="IPR013760">
    <property type="entry name" value="Topo_IIA-like_dom_sf"/>
</dbReference>
<protein>
    <recommendedName>
        <fullName evidence="8">DNA gyrase subunit A</fullName>
        <ecNumber evidence="8">5.6.2.2</ecNumber>
    </recommendedName>
</protein>
<dbReference type="EMBL" id="CP132508">
    <property type="protein sequence ID" value="WPD19121.1"/>
    <property type="molecule type" value="Genomic_DNA"/>
</dbReference>
<evidence type="ECO:0000256" key="9">
    <source>
        <dbReference type="PROSITE-ProRule" id="PRU01384"/>
    </source>
</evidence>
<keyword evidence="5 8" id="KW-0799">Topoisomerase</keyword>
<dbReference type="InterPro" id="IPR035516">
    <property type="entry name" value="Gyrase/topoIV_suA_C"/>
</dbReference>
<accession>A0ABZ0QNQ4</accession>
<dbReference type="RefSeq" id="WP_318750737.1">
    <property type="nucleotide sequence ID" value="NZ_CP132508.1"/>
</dbReference>
<comment type="function">
    <text evidence="8">A type II topoisomerase that negatively supercoils closed circular double-stranded (ds) DNA in an ATP-dependent manner to modulate DNA topology and maintain chromosomes in an underwound state. Negative supercoiling favors strand separation, and DNA replication, transcription, recombination and repair, all of which involve strand separation. Also able to catalyze the interconversion of other topological isomers of dsDNA rings, including catenanes and knotted rings. Type II topoisomerases break and join 2 DNA strands simultaneously in an ATP-dependent manner.</text>
</comment>
<dbReference type="InterPro" id="IPR013757">
    <property type="entry name" value="Topo_IIA_A_a_sf"/>
</dbReference>
<evidence type="ECO:0000256" key="2">
    <source>
        <dbReference type="ARBA" id="ARBA00008263"/>
    </source>
</evidence>
<evidence type="ECO:0000313" key="12">
    <source>
        <dbReference type="Proteomes" id="UP001304683"/>
    </source>
</evidence>
<evidence type="ECO:0000256" key="5">
    <source>
        <dbReference type="ARBA" id="ARBA00023029"/>
    </source>
</evidence>
<reference evidence="11 12" key="1">
    <citation type="submission" date="2023-08" db="EMBL/GenBank/DDBJ databases">
        <title>Genome sequence of Thermaerobacter compostii strain Ins1, a spore-forming filamentous bacterium isolated from a deep geothermal reservoir.</title>
        <authorList>
            <person name="Bregnard D."/>
            <person name="Gonzalez D."/>
            <person name="Junier P."/>
        </authorList>
    </citation>
    <scope>NUCLEOTIDE SEQUENCE [LARGE SCALE GENOMIC DNA]</scope>
    <source>
        <strain evidence="11 12">Ins1</strain>
    </source>
</reference>
<evidence type="ECO:0000313" key="11">
    <source>
        <dbReference type="EMBL" id="WPD19121.1"/>
    </source>
</evidence>
<dbReference type="SMART" id="SM00434">
    <property type="entry name" value="TOP4c"/>
    <property type="match status" value="1"/>
</dbReference>
<dbReference type="NCBIfam" id="TIGR01063">
    <property type="entry name" value="gyrA"/>
    <property type="match status" value="1"/>
</dbReference>
<keyword evidence="7 8" id="KW-0413">Isomerase</keyword>
<comment type="similarity">
    <text evidence="2 8">Belongs to the type II topoisomerase GyrA/ParC subunit family.</text>
</comment>
<dbReference type="HAMAP" id="MF_01897">
    <property type="entry name" value="GyrA"/>
    <property type="match status" value="1"/>
</dbReference>
<gene>
    <name evidence="8 11" type="primary">gyrA</name>
    <name evidence="11" type="ORF">Q5761_00035</name>
</gene>
<dbReference type="Pfam" id="PF03989">
    <property type="entry name" value="DNA_gyraseA_C"/>
    <property type="match status" value="6"/>
</dbReference>
<keyword evidence="4 8" id="KW-0067">ATP-binding</keyword>
<evidence type="ECO:0000256" key="6">
    <source>
        <dbReference type="ARBA" id="ARBA00023125"/>
    </source>
</evidence>
<keyword evidence="8" id="KW-0963">Cytoplasm</keyword>
<keyword evidence="12" id="KW-1185">Reference proteome</keyword>
<feature type="short sequence motif" description="GyrA-box" evidence="8">
    <location>
        <begin position="526"/>
        <end position="532"/>
    </location>
</feature>
<evidence type="ECO:0000259" key="10">
    <source>
        <dbReference type="PROSITE" id="PS52040"/>
    </source>
</evidence>
<evidence type="ECO:0000256" key="4">
    <source>
        <dbReference type="ARBA" id="ARBA00022840"/>
    </source>
</evidence>
<organism evidence="11 12">
    <name type="scientific">Thermaerobacter composti</name>
    <dbReference type="NCBI Taxonomy" id="554949"/>
    <lineage>
        <taxon>Bacteria</taxon>
        <taxon>Bacillati</taxon>
        <taxon>Bacillota</taxon>
        <taxon>Clostridia</taxon>
        <taxon>Eubacteriales</taxon>
        <taxon>Clostridiales Family XVII. Incertae Sedis</taxon>
        <taxon>Thermaerobacter</taxon>
    </lineage>
</organism>
<comment type="subcellular location">
    <subcellularLocation>
        <location evidence="8">Cytoplasm</location>
    </subcellularLocation>
</comment>
<dbReference type="Gene3D" id="3.30.1360.40">
    <property type="match status" value="1"/>
</dbReference>